<gene>
    <name evidence="1" type="ORF">OGATHE_005106</name>
</gene>
<proteinExistence type="predicted"/>
<keyword evidence="2" id="KW-1185">Reference proteome</keyword>
<comment type="caution">
    <text evidence="1">The sequence shown here is derived from an EMBL/GenBank/DDBJ whole genome shotgun (WGS) entry which is preliminary data.</text>
</comment>
<organism evidence="1 2">
    <name type="scientific">Ogataea polymorpha</name>
    <dbReference type="NCBI Taxonomy" id="460523"/>
    <lineage>
        <taxon>Eukaryota</taxon>
        <taxon>Fungi</taxon>
        <taxon>Dikarya</taxon>
        <taxon>Ascomycota</taxon>
        <taxon>Saccharomycotina</taxon>
        <taxon>Pichiomycetes</taxon>
        <taxon>Pichiales</taxon>
        <taxon>Pichiaceae</taxon>
        <taxon>Ogataea</taxon>
    </lineage>
</organism>
<evidence type="ECO:0000313" key="2">
    <source>
        <dbReference type="Proteomes" id="UP000788993"/>
    </source>
</evidence>
<sequence length="344" mass="39268">MVLFSFFTNHRLHGSSVPTNGVLGVKLVTDITVVFSGHSVTNGTFHQSRERWQHIDRWIHSPVRELSIHKDLPLGNISRQVRNRVSDIVVRHGQNWNLGNGSVSSFHTTSSLVDSRQVSIHITRISSSTWHFFSCGRHLSQSVGIRRHIRQNGQHMLFCLVGKIFGSSQRQSWCNDSFDSRVVSQVQEQRSSIQRTVLFEILFEETRRLQVDTHGGKNNTEILLMAVLNILGWSHQSCLSTNLGCDFIVRKTRSRENRDFLSSGDGVHGVDSRNTSGNHLLWVDTSKWIDRRSVDVKVVFSKHTRAIIDRSSRTIKDSTEHVLRDGNLQIFSRELDSRLLNINS</sequence>
<protein>
    <submittedName>
        <fullName evidence="1">Uncharacterized protein</fullName>
    </submittedName>
</protein>
<dbReference type="AlphaFoldDB" id="A0A9P8NWL2"/>
<evidence type="ECO:0000313" key="1">
    <source>
        <dbReference type="EMBL" id="KAH3660774.1"/>
    </source>
</evidence>
<name>A0A9P8NWL2_9ASCO</name>
<reference evidence="1" key="2">
    <citation type="submission" date="2021-01" db="EMBL/GenBank/DDBJ databases">
        <authorList>
            <person name="Schikora-Tamarit M.A."/>
        </authorList>
    </citation>
    <scope>NUCLEOTIDE SEQUENCE</scope>
    <source>
        <strain evidence="1">NCAIM Y.01608</strain>
    </source>
</reference>
<accession>A0A9P8NWL2</accession>
<dbReference type="EMBL" id="JAEUBD010001468">
    <property type="protein sequence ID" value="KAH3660774.1"/>
    <property type="molecule type" value="Genomic_DNA"/>
</dbReference>
<dbReference type="Proteomes" id="UP000788993">
    <property type="component" value="Unassembled WGS sequence"/>
</dbReference>
<reference evidence="1" key="1">
    <citation type="journal article" date="2021" name="Open Biol.">
        <title>Shared evolutionary footprints suggest mitochondrial oxidative damage underlies multiple complex I losses in fungi.</title>
        <authorList>
            <person name="Schikora-Tamarit M.A."/>
            <person name="Marcet-Houben M."/>
            <person name="Nosek J."/>
            <person name="Gabaldon T."/>
        </authorList>
    </citation>
    <scope>NUCLEOTIDE SEQUENCE</scope>
    <source>
        <strain evidence="1">NCAIM Y.01608</strain>
    </source>
</reference>